<evidence type="ECO:0000256" key="6">
    <source>
        <dbReference type="ARBA" id="ARBA00022741"/>
    </source>
</evidence>
<reference evidence="15" key="1">
    <citation type="submission" date="2022-07" db="EMBL/GenBank/DDBJ databases">
        <title>Phylogenomic reconstructions and comparative analyses of Kickxellomycotina fungi.</title>
        <authorList>
            <person name="Reynolds N.K."/>
            <person name="Stajich J.E."/>
            <person name="Barry K."/>
            <person name="Grigoriev I.V."/>
            <person name="Crous P."/>
            <person name="Smith M.E."/>
        </authorList>
    </citation>
    <scope>NUCLEOTIDE SEQUENCE</scope>
    <source>
        <strain evidence="15">NBRC 100468</strain>
    </source>
</reference>
<evidence type="ECO:0000256" key="12">
    <source>
        <dbReference type="ARBA" id="ARBA00060084"/>
    </source>
</evidence>
<evidence type="ECO:0000256" key="1">
    <source>
        <dbReference type="ARBA" id="ARBA00004225"/>
    </source>
</evidence>
<dbReference type="PANTHER" id="PTHR43267:SF2">
    <property type="entry name" value="TRNA THREONYLCARBAMOYLADENOSINE DEHYDRATASE 1-RELATED"/>
    <property type="match status" value="1"/>
</dbReference>
<accession>A0A9W8ACA3</accession>
<dbReference type="Proteomes" id="UP001150538">
    <property type="component" value="Unassembled WGS sequence"/>
</dbReference>
<evidence type="ECO:0000259" key="14">
    <source>
        <dbReference type="Pfam" id="PF00899"/>
    </source>
</evidence>
<dbReference type="PANTHER" id="PTHR43267">
    <property type="entry name" value="TRNA THREONYLCARBAMOYLADENOSINE DEHYDRATASE"/>
    <property type="match status" value="1"/>
</dbReference>
<dbReference type="InterPro" id="IPR000594">
    <property type="entry name" value="ThiF_NAD_FAD-bd"/>
</dbReference>
<dbReference type="CDD" id="cd00755">
    <property type="entry name" value="YgdL_like"/>
    <property type="match status" value="1"/>
</dbReference>
<protein>
    <recommendedName>
        <fullName evidence="14">THIF-type NAD/FAD binding fold domain-containing protein</fullName>
    </recommendedName>
</protein>
<comment type="function">
    <text evidence="12">Catalyzes the ATP-dependent dehydration of threonylcarbamoyladenosine at position 37 (t(6)A37) to form cyclic t(6)A37 (ct(6)A37) in tRNAs that read codons beginning with adenine.</text>
</comment>
<keyword evidence="10" id="KW-0496">Mitochondrion</keyword>
<gene>
    <name evidence="15" type="ORF">H4219_000350</name>
</gene>
<keyword evidence="16" id="KW-1185">Reference proteome</keyword>
<feature type="domain" description="THIF-type NAD/FAD binding fold" evidence="14">
    <location>
        <begin position="104"/>
        <end position="351"/>
    </location>
</feature>
<evidence type="ECO:0000256" key="13">
    <source>
        <dbReference type="SAM" id="Phobius"/>
    </source>
</evidence>
<feature type="transmembrane region" description="Helical" evidence="13">
    <location>
        <begin position="122"/>
        <end position="140"/>
    </location>
</feature>
<keyword evidence="7" id="KW-1000">Mitochondrion outer membrane</keyword>
<name>A0A9W8ACA3_9FUNG</name>
<dbReference type="OrthoDB" id="10265862at2759"/>
<dbReference type="Pfam" id="PF00899">
    <property type="entry name" value="ThiF"/>
    <property type="match status" value="1"/>
</dbReference>
<keyword evidence="9 13" id="KW-1133">Transmembrane helix</keyword>
<evidence type="ECO:0000256" key="9">
    <source>
        <dbReference type="ARBA" id="ARBA00022989"/>
    </source>
</evidence>
<dbReference type="InterPro" id="IPR035985">
    <property type="entry name" value="Ubiquitin-activating_enz"/>
</dbReference>
<comment type="subcellular location">
    <subcellularLocation>
        <location evidence="1">Mitochondrion membrane</location>
        <topology evidence="1">Multi-pass membrane protein</topology>
    </subcellularLocation>
    <subcellularLocation>
        <location evidence="2">Mitochondrion outer membrane</location>
    </subcellularLocation>
</comment>
<evidence type="ECO:0000256" key="5">
    <source>
        <dbReference type="ARBA" id="ARBA00022692"/>
    </source>
</evidence>
<dbReference type="EMBL" id="JANBPU010000002">
    <property type="protein sequence ID" value="KAJ1922003.1"/>
    <property type="molecule type" value="Genomic_DNA"/>
</dbReference>
<organism evidence="15 16">
    <name type="scientific">Mycoemilia scoparia</name>
    <dbReference type="NCBI Taxonomy" id="417184"/>
    <lineage>
        <taxon>Eukaryota</taxon>
        <taxon>Fungi</taxon>
        <taxon>Fungi incertae sedis</taxon>
        <taxon>Zoopagomycota</taxon>
        <taxon>Kickxellomycotina</taxon>
        <taxon>Kickxellomycetes</taxon>
        <taxon>Kickxellales</taxon>
        <taxon>Kickxellaceae</taxon>
        <taxon>Mycoemilia</taxon>
    </lineage>
</organism>
<dbReference type="GO" id="GO:0061504">
    <property type="term" value="P:cyclic threonylcarbamoyladenosine biosynthetic process"/>
    <property type="evidence" value="ECO:0007669"/>
    <property type="project" value="TreeGrafter"/>
</dbReference>
<dbReference type="Gene3D" id="3.40.50.720">
    <property type="entry name" value="NAD(P)-binding Rossmann-like Domain"/>
    <property type="match status" value="1"/>
</dbReference>
<evidence type="ECO:0000313" key="15">
    <source>
        <dbReference type="EMBL" id="KAJ1922003.1"/>
    </source>
</evidence>
<evidence type="ECO:0000256" key="10">
    <source>
        <dbReference type="ARBA" id="ARBA00023128"/>
    </source>
</evidence>
<feature type="transmembrane region" description="Helical" evidence="13">
    <location>
        <begin position="20"/>
        <end position="39"/>
    </location>
</feature>
<keyword evidence="4" id="KW-0436">Ligase</keyword>
<dbReference type="GO" id="GO:0008641">
    <property type="term" value="F:ubiquitin-like modifier activating enzyme activity"/>
    <property type="evidence" value="ECO:0007669"/>
    <property type="project" value="InterPro"/>
</dbReference>
<proteinExistence type="inferred from homology"/>
<comment type="similarity">
    <text evidence="3">Belongs to the HesA/MoeB/ThiF family.</text>
</comment>
<dbReference type="FunFam" id="3.40.50.720:FF:000125">
    <property type="entry name" value="tRNA threonylcarbamoyladenosine dehydratase 2-like"/>
    <property type="match status" value="1"/>
</dbReference>
<dbReference type="GO" id="GO:0061503">
    <property type="term" value="F:tRNA threonylcarbamoyladenosine dehydratase"/>
    <property type="evidence" value="ECO:0007669"/>
    <property type="project" value="TreeGrafter"/>
</dbReference>
<keyword evidence="6" id="KW-0547">Nucleotide-binding</keyword>
<sequence>MSSLIEKVTSAFGDSKNATQLAITAVAASALTAGTIFTTQKVRRAKRSKRLKQELFGLDDDDLNLPIFDADEYSASNEKEAPVTKDTPIYMSPGEEELIQEQLARNLAFFGQDGMKKVQDSFVIVVGCGGVGSWAALMLLRSGVQRIRLIDFDQVTLSSLNRHAVAVRGDVGTPKAYALKQHFARIVPQAKIEACIDMFKGENAEELLSGSPDYVLDCIDNIGTKLDLLKYCHTNGIKVISAMGAGMKADPSRIQIADIGNTFEDGLSRAVRRKLKRMGIENGIPVVYSTEKPGKVQLLSLADSQEDDPDEYAVLPDFRVRIVPVLGTMPAMFGMAMATYTLTQLAGFPTDPLPIKGRHSLYVRMHRELLVRENKAAGVNGNIILSQDDCGYILEEIWKGKSAVSGAVEKLALTRWDYSKPLSFQNCVCMTKSEANKHEALKVRPEEYYSKDVLDWVKQRFEQEREIGNAKETTNLRSPPIKYVRGELKLCTKPTTSGLLNQVQDYLSNKAMDPVSRLELINAIQDSLGRLSQRDTVIGIFGLKTSQSQRLRVLRNVLFKDNNGQGDVINKVDKLFSQLAIEEIDTTISFGNELRWEIDQDNRRAEVSIPSSLFNNQDTKFYIPSKNGKSAGSEKAIDTSDIDSILYVLDKDELINSDSTRRSIRDNLLRYRRDVTFVHEAPPSAKELSKDDINENAILIRKLIASLVPKQSDLQLPKNTGIIYIDSDKELIYNDTLPSTKKSELLLLSGPNVVEIDGLKKYLEDTFLTRDSLEIESQKKRSALTTALLAIEDVDGSPQYRKSDVSIVGQLIKSALSDRRDILDTVRRDFFGREMFAISYDLGGTKGAITQWYHQGWIWQSLLVRVNEVADNFDNIIFDKLLNKSELNIVHTTGRLNQYLSTTIKSLRDKIVLLKNNLLEDQILGYKSHNVEKLNELEQNLNKVLDWHNVIDPLRFTNVISREKQSIKDSRVFGSITSYMRLTWSAFWAIEAAAVAGPFVYTLPLEMALPASIGASILGVLFVKSRWNLLFRKQCDYLDSVAESISKKLSLEVDCAVHELLDELQNDTFDSLESLYSDQNNSKSKSFATLFLEKSPPTAEDLKKSIEEMANSTLK</sequence>
<evidence type="ECO:0000256" key="7">
    <source>
        <dbReference type="ARBA" id="ARBA00022787"/>
    </source>
</evidence>
<evidence type="ECO:0000256" key="11">
    <source>
        <dbReference type="ARBA" id="ARBA00023136"/>
    </source>
</evidence>
<evidence type="ECO:0000256" key="2">
    <source>
        <dbReference type="ARBA" id="ARBA00004294"/>
    </source>
</evidence>
<keyword evidence="11 13" id="KW-0472">Membrane</keyword>
<dbReference type="InterPro" id="IPR045886">
    <property type="entry name" value="ThiF/MoeB/HesA"/>
</dbReference>
<evidence type="ECO:0000256" key="4">
    <source>
        <dbReference type="ARBA" id="ARBA00022598"/>
    </source>
</evidence>
<comment type="caution">
    <text evidence="15">The sequence shown here is derived from an EMBL/GenBank/DDBJ whole genome shotgun (WGS) entry which is preliminary data.</text>
</comment>
<evidence type="ECO:0000256" key="3">
    <source>
        <dbReference type="ARBA" id="ARBA00009919"/>
    </source>
</evidence>
<evidence type="ECO:0000313" key="16">
    <source>
        <dbReference type="Proteomes" id="UP001150538"/>
    </source>
</evidence>
<dbReference type="AlphaFoldDB" id="A0A9W8ACA3"/>
<keyword evidence="8" id="KW-0067">ATP-binding</keyword>
<dbReference type="GO" id="GO:0005524">
    <property type="term" value="F:ATP binding"/>
    <property type="evidence" value="ECO:0007669"/>
    <property type="project" value="UniProtKB-KW"/>
</dbReference>
<keyword evidence="5 13" id="KW-0812">Transmembrane</keyword>
<dbReference type="SUPFAM" id="SSF69572">
    <property type="entry name" value="Activating enzymes of the ubiquitin-like proteins"/>
    <property type="match status" value="1"/>
</dbReference>
<evidence type="ECO:0000256" key="8">
    <source>
        <dbReference type="ARBA" id="ARBA00022840"/>
    </source>
</evidence>
<dbReference type="GO" id="GO:0005741">
    <property type="term" value="C:mitochondrial outer membrane"/>
    <property type="evidence" value="ECO:0007669"/>
    <property type="project" value="UniProtKB-SubCell"/>
</dbReference>